<feature type="chain" id="PRO_5016033262" description="Cytochrome c" evidence="1">
    <location>
        <begin position="21"/>
        <end position="166"/>
    </location>
</feature>
<keyword evidence="1" id="KW-0732">Signal</keyword>
<comment type="caution">
    <text evidence="2">The sequence shown here is derived from an EMBL/GenBank/DDBJ whole genome shotgun (WGS) entry which is preliminary data.</text>
</comment>
<organism evidence="2 3">
    <name type="scientific">Hydrotalea sandarakina</name>
    <dbReference type="NCBI Taxonomy" id="1004304"/>
    <lineage>
        <taxon>Bacteria</taxon>
        <taxon>Pseudomonadati</taxon>
        <taxon>Bacteroidota</taxon>
        <taxon>Chitinophagia</taxon>
        <taxon>Chitinophagales</taxon>
        <taxon>Chitinophagaceae</taxon>
        <taxon>Hydrotalea</taxon>
    </lineage>
</organism>
<feature type="signal peptide" evidence="1">
    <location>
        <begin position="1"/>
        <end position="20"/>
    </location>
</feature>
<name>A0A2W7RXZ5_9BACT</name>
<dbReference type="AlphaFoldDB" id="A0A2W7RXZ5"/>
<dbReference type="EMBL" id="QKZV01000001">
    <property type="protein sequence ID" value="PZX65693.1"/>
    <property type="molecule type" value="Genomic_DNA"/>
</dbReference>
<keyword evidence="3" id="KW-1185">Reference proteome</keyword>
<dbReference type="GO" id="GO:0022900">
    <property type="term" value="P:electron transport chain"/>
    <property type="evidence" value="ECO:0007669"/>
    <property type="project" value="InterPro"/>
</dbReference>
<dbReference type="GO" id="GO:0020037">
    <property type="term" value="F:heme binding"/>
    <property type="evidence" value="ECO:0007669"/>
    <property type="project" value="InterPro"/>
</dbReference>
<dbReference type="GO" id="GO:0009055">
    <property type="term" value="F:electron transfer activity"/>
    <property type="evidence" value="ECO:0007669"/>
    <property type="project" value="InterPro"/>
</dbReference>
<dbReference type="RefSeq" id="WP_111293160.1">
    <property type="nucleotide sequence ID" value="NZ_QKZV01000001.1"/>
</dbReference>
<evidence type="ECO:0008006" key="4">
    <source>
        <dbReference type="Google" id="ProtNLM"/>
    </source>
</evidence>
<proteinExistence type="predicted"/>
<accession>A0A2W7RXZ5</accession>
<evidence type="ECO:0000313" key="3">
    <source>
        <dbReference type="Proteomes" id="UP000249720"/>
    </source>
</evidence>
<reference evidence="2 3" key="1">
    <citation type="submission" date="2018-06" db="EMBL/GenBank/DDBJ databases">
        <title>Genomic Encyclopedia of Archaeal and Bacterial Type Strains, Phase II (KMG-II): from individual species to whole genera.</title>
        <authorList>
            <person name="Goeker M."/>
        </authorList>
    </citation>
    <scope>NUCLEOTIDE SEQUENCE [LARGE SCALE GENOMIC DNA]</scope>
    <source>
        <strain evidence="2 3">DSM 23241</strain>
    </source>
</reference>
<evidence type="ECO:0000313" key="2">
    <source>
        <dbReference type="EMBL" id="PZX65693.1"/>
    </source>
</evidence>
<dbReference type="SUPFAM" id="SSF47175">
    <property type="entry name" value="Cytochromes"/>
    <property type="match status" value="1"/>
</dbReference>
<dbReference type="GO" id="GO:0005506">
    <property type="term" value="F:iron ion binding"/>
    <property type="evidence" value="ECO:0007669"/>
    <property type="project" value="InterPro"/>
</dbReference>
<dbReference type="Proteomes" id="UP000249720">
    <property type="component" value="Unassembled WGS sequence"/>
</dbReference>
<dbReference type="PROSITE" id="PS51257">
    <property type="entry name" value="PROKAR_LIPOPROTEIN"/>
    <property type="match status" value="1"/>
</dbReference>
<protein>
    <recommendedName>
        <fullName evidence="4">Cytochrome c</fullName>
    </recommendedName>
</protein>
<evidence type="ECO:0000256" key="1">
    <source>
        <dbReference type="SAM" id="SignalP"/>
    </source>
</evidence>
<gene>
    <name evidence="2" type="ORF">LX80_00185</name>
</gene>
<dbReference type="OrthoDB" id="6402114at2"/>
<dbReference type="InterPro" id="IPR010980">
    <property type="entry name" value="Cyt_c/b562"/>
</dbReference>
<sequence length="166" mass="18547">MQKIIVAILFIAVVTLGACSQNQSNTKALEAKVDSLQKQVNNSYKPGLGEFMSGIQVHHAKLWFAGINSNWKLADFEIHEIMEALDDIQMYCTDRPESKKVVMLQPAIDSLNKTIAAQNVPAFKNAFVFLTQTCNSCHRAVNYNFNDVVIPTTPPFSNQLFTVPKQ</sequence>